<accession>A0ACB7PHU4</accession>
<evidence type="ECO:0000313" key="1">
    <source>
        <dbReference type="EMBL" id="KAH6641095.1"/>
    </source>
</evidence>
<reference evidence="1 2" key="1">
    <citation type="journal article" date="2021" name="Nat. Commun.">
        <title>Genetic determinants of endophytism in the Arabidopsis root mycobiome.</title>
        <authorList>
            <person name="Mesny F."/>
            <person name="Miyauchi S."/>
            <person name="Thiergart T."/>
            <person name="Pickel B."/>
            <person name="Atanasova L."/>
            <person name="Karlsson M."/>
            <person name="Huettel B."/>
            <person name="Barry K.W."/>
            <person name="Haridas S."/>
            <person name="Chen C."/>
            <person name="Bauer D."/>
            <person name="Andreopoulos W."/>
            <person name="Pangilinan J."/>
            <person name="LaButti K."/>
            <person name="Riley R."/>
            <person name="Lipzen A."/>
            <person name="Clum A."/>
            <person name="Drula E."/>
            <person name="Henrissat B."/>
            <person name="Kohler A."/>
            <person name="Grigoriev I.V."/>
            <person name="Martin F.M."/>
            <person name="Hacquard S."/>
        </authorList>
    </citation>
    <scope>NUCLEOTIDE SEQUENCE [LARGE SCALE GENOMIC DNA]</scope>
    <source>
        <strain evidence="1 2">MPI-SDFR-AT-0079</strain>
    </source>
</reference>
<dbReference type="Proteomes" id="UP000724584">
    <property type="component" value="Unassembled WGS sequence"/>
</dbReference>
<proteinExistence type="predicted"/>
<comment type="caution">
    <text evidence="1">The sequence shown here is derived from an EMBL/GenBank/DDBJ whole genome shotgun (WGS) entry which is preliminary data.</text>
</comment>
<keyword evidence="2" id="KW-1185">Reference proteome</keyword>
<gene>
    <name evidence="1" type="ORF">F5144DRAFT_599756</name>
</gene>
<evidence type="ECO:0000313" key="2">
    <source>
        <dbReference type="Proteomes" id="UP000724584"/>
    </source>
</evidence>
<organism evidence="1 2">
    <name type="scientific">Chaetomium tenue</name>
    <dbReference type="NCBI Taxonomy" id="1854479"/>
    <lineage>
        <taxon>Eukaryota</taxon>
        <taxon>Fungi</taxon>
        <taxon>Dikarya</taxon>
        <taxon>Ascomycota</taxon>
        <taxon>Pezizomycotina</taxon>
        <taxon>Sordariomycetes</taxon>
        <taxon>Sordariomycetidae</taxon>
        <taxon>Sordariales</taxon>
        <taxon>Chaetomiaceae</taxon>
        <taxon>Chaetomium</taxon>
    </lineage>
</organism>
<sequence length="1236" mass="137513">MAPGALQTRNRDEGPEPPTPGGFRSTLRRHLFRRKRDGNKSIISIEAAGVSADSTPRTSESAADNVQVPHTAPKPEDEYFGPISALWGEEYANLTRSEEEGDGDCFFREYKSVASKLLGISIDDLASNKADQRAETARVQKTLEGLIDEKKWTLGPFGVKEAIKATVEVVNGARDLVGAGITASGYLPASLAWSGVCILLLPLVSALAANDERVSSLQDIAVIIAICDVRESFYAREFEGAGLDKIKQSNTAHGVFRKTLSQLYGDILRFYAHNVYYLSRNTPARFLRDFAKRDDWKAQLQGIKEKETAVDKAISEVLIQHKAEFQRLLTAIGQDQVKLLQSQVNLLQRFVKRAERDDSSQILKSLEVIDHEAMLSSIRYQRPKRTENVPSSSLGGTHGASAAVDNGQHLKPYPVGKWLLENNEFVEWKTSPNSVLWLHGHVGAGKTLLSETVITHLNGHVKHCREQAQHAAVAYCFVRFSEPKTFKRDNIVKSLIAQFYAAGPATAAALLLREQIAEPNDEKEIDSVLQEFISSCPGGAYVVIDGVDECPDTGPADSPYGGEPSNPRQHLLDLLQALPGQRSENLHLFVSSRPAPDIRGLSCRINPRIIDLRNHRAESDHDISDLIDATLGEPSFEGSCLHKNEELQSRFKGELLKRADGVIQYARIALSRISREVPLNETQLSRLLEKLPDGLNALYKEALLKVPETHHETIRRLLIWQLFFVNGPMNLAEVGEACRIPLPAPEQPDFKLDPSFPNPRGIVDRLPGILLVQKAPGVQLPDPENNTDWVVTVGHYSFIEFLQSNDIVTDPKFQQVKHFAIDVDKARMQLALACLSYLFHSSRQLHLYRDLEQFLQDFPLSQRSADGGFELAEHVRLEKWSQPFRDALKCLFFGPKANEPIRLLNLLAVEVGPGCGSYDYVGALTYFIDVGHTRILRFILDELLLREAREENNSLSDSSLTRKDVDIGLHRACAFELPAIVALLLKYEADPQTPAETACVSEGPDTCQRVQADPDAAHAHAGQFNPTCAIDVALQSRAIRALRALLEWRQGKALQSCNDNHHIHLISAAMHDDKRCYYELLQHNPYVGAEIDGLPVLHVLVLYGTIELSTFLRSSVGSKVDYKARDRCFGTALQCAVAIGRGGSVHDLLMAGASMDDPSDPGWETLLRDMSKGEHFNVEWFVNVWGFPDGDEAAARLRAFQEVFGDRSRESGLSPEDRQHLAGEAGHWIWEWEPLI</sequence>
<dbReference type="EMBL" id="JAGIZQ010000002">
    <property type="protein sequence ID" value="KAH6641095.1"/>
    <property type="molecule type" value="Genomic_DNA"/>
</dbReference>
<name>A0ACB7PHU4_9PEZI</name>
<protein>
    <submittedName>
        <fullName evidence="1">Uncharacterized protein</fullName>
    </submittedName>
</protein>